<dbReference type="GO" id="GO:0048211">
    <property type="term" value="P:Golgi vesicle docking"/>
    <property type="evidence" value="ECO:0007669"/>
    <property type="project" value="TreeGrafter"/>
</dbReference>
<keyword evidence="1" id="KW-0175">Coiled coil</keyword>
<feature type="domain" description="Uso1/p115-like vesicle tethering protein C-terminal" evidence="2">
    <location>
        <begin position="237"/>
        <end position="302"/>
    </location>
</feature>
<dbReference type="GO" id="GO:0061025">
    <property type="term" value="P:membrane fusion"/>
    <property type="evidence" value="ECO:0007669"/>
    <property type="project" value="TreeGrafter"/>
</dbReference>
<evidence type="ECO:0000256" key="1">
    <source>
        <dbReference type="SAM" id="Coils"/>
    </source>
</evidence>
<dbReference type="GeneTree" id="ENSGT00390000017018"/>
<dbReference type="GO" id="GO:0006886">
    <property type="term" value="P:intracellular protein transport"/>
    <property type="evidence" value="ECO:0007669"/>
    <property type="project" value="InterPro"/>
</dbReference>
<keyword evidence="4" id="KW-1185">Reference proteome</keyword>
<dbReference type="GO" id="GO:0005783">
    <property type="term" value="C:endoplasmic reticulum"/>
    <property type="evidence" value="ECO:0007669"/>
    <property type="project" value="TreeGrafter"/>
</dbReference>
<dbReference type="GO" id="GO:0006888">
    <property type="term" value="P:endoplasmic reticulum to Golgi vesicle-mediated transport"/>
    <property type="evidence" value="ECO:0007669"/>
    <property type="project" value="TreeGrafter"/>
</dbReference>
<evidence type="ECO:0000313" key="3">
    <source>
        <dbReference type="Ensembl" id="ENSLLTP00000002490.1"/>
    </source>
</evidence>
<organism evidence="3 4">
    <name type="scientific">Laticauda laticaudata</name>
    <name type="common">Blue-ringed sea krait</name>
    <name type="synonym">Blue-lipped sea krait</name>
    <dbReference type="NCBI Taxonomy" id="8630"/>
    <lineage>
        <taxon>Eukaryota</taxon>
        <taxon>Metazoa</taxon>
        <taxon>Chordata</taxon>
        <taxon>Craniata</taxon>
        <taxon>Vertebrata</taxon>
        <taxon>Euteleostomi</taxon>
        <taxon>Lepidosauria</taxon>
        <taxon>Squamata</taxon>
        <taxon>Bifurcata</taxon>
        <taxon>Unidentata</taxon>
        <taxon>Episquamata</taxon>
        <taxon>Toxicofera</taxon>
        <taxon>Serpentes</taxon>
        <taxon>Colubroidea</taxon>
        <taxon>Elapidae</taxon>
        <taxon>Laticaudinae</taxon>
        <taxon>Laticauda</taxon>
    </lineage>
</organism>
<evidence type="ECO:0000259" key="2">
    <source>
        <dbReference type="Pfam" id="PF04871"/>
    </source>
</evidence>
<dbReference type="GO" id="GO:0012507">
    <property type="term" value="C:ER to Golgi transport vesicle membrane"/>
    <property type="evidence" value="ECO:0007669"/>
    <property type="project" value="TreeGrafter"/>
</dbReference>
<dbReference type="Pfam" id="PF04871">
    <property type="entry name" value="Uso1_p115_C"/>
    <property type="match status" value="1"/>
</dbReference>
<dbReference type="PANTHER" id="PTHR10013:SF0">
    <property type="entry name" value="GENERAL VESICULAR TRANSPORT FACTOR P115"/>
    <property type="match status" value="1"/>
</dbReference>
<dbReference type="GO" id="GO:0045056">
    <property type="term" value="P:transcytosis"/>
    <property type="evidence" value="ECO:0007669"/>
    <property type="project" value="TreeGrafter"/>
</dbReference>
<dbReference type="Proteomes" id="UP000694406">
    <property type="component" value="Unplaced"/>
</dbReference>
<feature type="coiled-coil region" evidence="1">
    <location>
        <begin position="126"/>
        <end position="153"/>
    </location>
</feature>
<evidence type="ECO:0000313" key="4">
    <source>
        <dbReference type="Proteomes" id="UP000694406"/>
    </source>
</evidence>
<feature type="coiled-coil region" evidence="1">
    <location>
        <begin position="232"/>
        <end position="276"/>
    </location>
</feature>
<protein>
    <recommendedName>
        <fullName evidence="2">Uso1/p115-like vesicle tethering protein C-terminal domain-containing protein</fullName>
    </recommendedName>
</protein>
<name>A0A8C5RFW0_LATLA</name>
<sequence length="313" mass="36725">MLRDHQASKILILGKEEEAIYFAIYKSSEEDKKEEEVKKTLEQHDNIVTHYKNVIRDQELEELKKQIESFKIQNEQLQTTVTQQVSQIQQHKDQYNLLKIQLGKDNQHHSSHSDMAQMNGVQSEEISKLHIEMEEWKHKLELLQEQLREKDSLIETLVSSGTRFSSRSILASQGSHQNIACDIYMEYLNHLKRRLMFMVYEAYSSFQTHNFFIDGNMSLNVIFFTFLCQNEIARLSEEKTSFKQQLESSNSTVAILKNEKSKLQQEIAESKKEQDDFLVLLADQDQKIIGLKNKLKELGEPVRYKVCKSRCET</sequence>
<reference evidence="3" key="2">
    <citation type="submission" date="2025-09" db="UniProtKB">
        <authorList>
            <consortium name="Ensembl"/>
        </authorList>
    </citation>
    <scope>IDENTIFICATION</scope>
</reference>
<dbReference type="GO" id="GO:0005795">
    <property type="term" value="C:Golgi stack"/>
    <property type="evidence" value="ECO:0007669"/>
    <property type="project" value="TreeGrafter"/>
</dbReference>
<dbReference type="Ensembl" id="ENSLLTT00000002596.1">
    <property type="protein sequence ID" value="ENSLLTP00000002490.1"/>
    <property type="gene ID" value="ENSLLTG00000001911.1"/>
</dbReference>
<feature type="coiled-coil region" evidence="1">
    <location>
        <begin position="60"/>
        <end position="94"/>
    </location>
</feature>
<dbReference type="InterPro" id="IPR024095">
    <property type="entry name" value="Vesicle_P115"/>
</dbReference>
<dbReference type="InterPro" id="IPR006955">
    <property type="entry name" value="Uso1_p115_C"/>
</dbReference>
<proteinExistence type="predicted"/>
<dbReference type="AlphaFoldDB" id="A0A8C5RFW0"/>
<dbReference type="PANTHER" id="PTHR10013">
    <property type="entry name" value="GENERAL VESICULAR TRANSPORT FACTOR P115"/>
    <property type="match status" value="1"/>
</dbReference>
<accession>A0A8C5RFW0</accession>
<reference evidence="3" key="1">
    <citation type="submission" date="2025-08" db="UniProtKB">
        <authorList>
            <consortium name="Ensembl"/>
        </authorList>
    </citation>
    <scope>IDENTIFICATION</scope>
</reference>